<evidence type="ECO:0000256" key="6">
    <source>
        <dbReference type="SAM" id="SignalP"/>
    </source>
</evidence>
<evidence type="ECO:0000256" key="3">
    <source>
        <dbReference type="ARBA" id="ARBA00022729"/>
    </source>
</evidence>
<feature type="domain" description="SpaA-like prealbumin fold" evidence="8">
    <location>
        <begin position="396"/>
        <end position="484"/>
    </location>
</feature>
<sequence>MRHNSKTWLGVFLALFFAVAMVVLQTPGTASALEDGPDDAADTPDWDPTVDNGIATFTNLNPGDKVTMYQIGRTKLDTSNRLYTRWVDPDDKDQETPEGSTIYGCEVQTWIDAASNEDTSVLEELSNVISGKANDFLGKLPNFSSTGVVADGVLTVENLPAGLYYTVIDNSDNATYVYQNLITAVIPQPDNKGHWHQPKGGSGPKRTQMDKAINQFVSDKAAGPFDQNVVDTVGRDQTAYFQTTAMIPRYVGTDKDLNSRTLSFTIQYPNDTKETPGKIEIQDNSFAIKSNGEDVKDLLKIQDNKEANPGVITISPDEGKMAEFLKKAQGKPIAITYQGMVGEKVAPGTKMVVPISQTFSKNSYGIDPEKDIMTIDSTGTGKDKKPIQAEINEYGLKVKKVSVKDPSALLEGAVFDLYRAKSDGTKEDNPVTTVTTTTEHGYSATIPALGLGTYYLVETKTPAGFIAPTDDTKVTLTTEGMDNSVLTQTIANTPNNTPDQKILPTTGGPGTIALTVIGVGLMVAALVWIVRSRRHE</sequence>
<keyword evidence="4" id="KW-0572">Peptidoglycan-anchor</keyword>
<organism evidence="9 10">
    <name type="scientific">Coriobacterium glomerans (strain ATCC 49209 / DSM 20642 / JCM 10262 / PW2)</name>
    <dbReference type="NCBI Taxonomy" id="700015"/>
    <lineage>
        <taxon>Bacteria</taxon>
        <taxon>Bacillati</taxon>
        <taxon>Actinomycetota</taxon>
        <taxon>Coriobacteriia</taxon>
        <taxon>Coriobacteriales</taxon>
        <taxon>Coriobacteriaceae</taxon>
        <taxon>Coriobacterium</taxon>
    </lineage>
</organism>
<dbReference type="AlphaFoldDB" id="F2N7B1"/>
<dbReference type="Pfam" id="PF17802">
    <property type="entry name" value="SpaA"/>
    <property type="match status" value="1"/>
</dbReference>
<dbReference type="STRING" id="700015.Corgl_0468"/>
<dbReference type="KEGG" id="cgo:Corgl_0468"/>
<dbReference type="NCBIfam" id="TIGR01167">
    <property type="entry name" value="LPXTG_anchor"/>
    <property type="match status" value="1"/>
</dbReference>
<proteinExistence type="predicted"/>
<evidence type="ECO:0000313" key="9">
    <source>
        <dbReference type="EMBL" id="AEB06586.1"/>
    </source>
</evidence>
<keyword evidence="2" id="KW-0964">Secreted</keyword>
<keyword evidence="3 6" id="KW-0732">Signal</keyword>
<feature type="domain" description="Gram-positive cocci surface proteins LPxTG" evidence="7">
    <location>
        <begin position="503"/>
        <end position="536"/>
    </location>
</feature>
<keyword evidence="1" id="KW-0134">Cell wall</keyword>
<dbReference type="InterPro" id="IPR019931">
    <property type="entry name" value="LPXTG_anchor"/>
</dbReference>
<keyword evidence="5" id="KW-0812">Transmembrane</keyword>
<dbReference type="EMBL" id="CP002628">
    <property type="protein sequence ID" value="AEB06586.1"/>
    <property type="molecule type" value="Genomic_DNA"/>
</dbReference>
<reference evidence="10" key="1">
    <citation type="journal article" date="2013" name="Stand. Genomic Sci.">
        <title>Complete genome sequence of Coriobacterium glomerans type strain (PW2(T)) from the midgut of Pyrrhocoris apterus L. (red soldier bug).</title>
        <authorList>
            <person name="Stackebrandt E."/>
            <person name="Zeytun A."/>
            <person name="Lapidus A."/>
            <person name="Nolan M."/>
            <person name="Lucas S."/>
            <person name="Hammon N."/>
            <person name="Deshpande S."/>
            <person name="Cheng J.F."/>
            <person name="Tapia R."/>
            <person name="Goodwin L.A."/>
            <person name="Pitluck S."/>
            <person name="Liolios K."/>
            <person name="Pagani I."/>
            <person name="Ivanova N."/>
            <person name="Mavromatis K."/>
            <person name="Mikhailova N."/>
            <person name="Huntemann M."/>
            <person name="Pati A."/>
            <person name="Chen A."/>
            <person name="Palaniappan K."/>
            <person name="Chang Y.J."/>
            <person name="Land M."/>
            <person name="Hauser L."/>
            <person name="Rohde M."/>
            <person name="Pukall R."/>
            <person name="Goker M."/>
            <person name="Detter J.C."/>
            <person name="Woyke T."/>
            <person name="Bristow J."/>
            <person name="Eisen J.A."/>
            <person name="Markowitz V."/>
            <person name="Hugenholtz P."/>
            <person name="Kyrpides N.C."/>
            <person name="Klenk H.P."/>
        </authorList>
    </citation>
    <scope>NUCLEOTIDE SEQUENCE</scope>
    <source>
        <strain evidence="10">ATCC 49209 / DSM 20642 / JCM 10262 / PW2</strain>
    </source>
</reference>
<dbReference type="Pfam" id="PF00746">
    <property type="entry name" value="Gram_pos_anchor"/>
    <property type="match status" value="1"/>
</dbReference>
<evidence type="ECO:0000256" key="2">
    <source>
        <dbReference type="ARBA" id="ARBA00022525"/>
    </source>
</evidence>
<dbReference type="Gene3D" id="2.60.40.10">
    <property type="entry name" value="Immunoglobulins"/>
    <property type="match status" value="1"/>
</dbReference>
<evidence type="ECO:0000259" key="8">
    <source>
        <dbReference type="Pfam" id="PF17802"/>
    </source>
</evidence>
<dbReference type="HOGENOM" id="CLU_507826_0_0_11"/>
<gene>
    <name evidence="9" type="ordered locus">Corgl_0468</name>
</gene>
<evidence type="ECO:0000256" key="5">
    <source>
        <dbReference type="SAM" id="Phobius"/>
    </source>
</evidence>
<dbReference type="InterPro" id="IPR041033">
    <property type="entry name" value="SpaA_PFL_dom_1"/>
</dbReference>
<dbReference type="RefSeq" id="WP_013708329.1">
    <property type="nucleotide sequence ID" value="NC_015389.1"/>
</dbReference>
<evidence type="ECO:0000313" key="10">
    <source>
        <dbReference type="Proteomes" id="UP000006851"/>
    </source>
</evidence>
<dbReference type="GO" id="GO:0005975">
    <property type="term" value="P:carbohydrate metabolic process"/>
    <property type="evidence" value="ECO:0007669"/>
    <property type="project" value="UniProtKB-ARBA"/>
</dbReference>
<evidence type="ECO:0000259" key="7">
    <source>
        <dbReference type="Pfam" id="PF00746"/>
    </source>
</evidence>
<dbReference type="eggNOG" id="COG4932">
    <property type="taxonomic scope" value="Bacteria"/>
</dbReference>
<feature type="chain" id="PRO_5003286751" evidence="6">
    <location>
        <begin position="33"/>
        <end position="536"/>
    </location>
</feature>
<dbReference type="InterPro" id="IPR013783">
    <property type="entry name" value="Ig-like_fold"/>
</dbReference>
<dbReference type="OrthoDB" id="2199792at2"/>
<name>F2N7B1_CORGP</name>
<keyword evidence="10" id="KW-1185">Reference proteome</keyword>
<keyword evidence="5" id="KW-1133">Transmembrane helix</keyword>
<dbReference type="Proteomes" id="UP000006851">
    <property type="component" value="Chromosome"/>
</dbReference>
<dbReference type="InterPro" id="IPR048052">
    <property type="entry name" value="FM1-like"/>
</dbReference>
<feature type="signal peptide" evidence="6">
    <location>
        <begin position="1"/>
        <end position="32"/>
    </location>
</feature>
<keyword evidence="5" id="KW-0472">Membrane</keyword>
<dbReference type="NCBIfam" id="NF033902">
    <property type="entry name" value="iso_D2_wall_anc"/>
    <property type="match status" value="1"/>
</dbReference>
<evidence type="ECO:0000256" key="1">
    <source>
        <dbReference type="ARBA" id="ARBA00022512"/>
    </source>
</evidence>
<evidence type="ECO:0000256" key="4">
    <source>
        <dbReference type="ARBA" id="ARBA00023088"/>
    </source>
</evidence>
<accession>F2N7B1</accession>
<protein>
    <submittedName>
        <fullName evidence="9">LPXTG-motif cell wall anchor domain protein</fullName>
    </submittedName>
</protein>
<feature type="transmembrane region" description="Helical" evidence="5">
    <location>
        <begin position="510"/>
        <end position="530"/>
    </location>
</feature>